<dbReference type="EMBL" id="FNIW01000002">
    <property type="protein sequence ID" value="SDN69367.1"/>
    <property type="molecule type" value="Genomic_DNA"/>
</dbReference>
<evidence type="ECO:0000313" key="6">
    <source>
        <dbReference type="Proteomes" id="UP000198779"/>
    </source>
</evidence>
<dbReference type="Proteomes" id="UP000198779">
    <property type="component" value="Unassembled WGS sequence"/>
</dbReference>
<keyword evidence="6" id="KW-1185">Reference proteome</keyword>
<evidence type="ECO:0000313" key="7">
    <source>
        <dbReference type="Proteomes" id="UP000199134"/>
    </source>
</evidence>
<evidence type="ECO:0000259" key="3">
    <source>
        <dbReference type="Pfam" id="PF08126"/>
    </source>
</evidence>
<organism evidence="5 7">
    <name type="scientific">Prevotella communis</name>
    <dbReference type="NCBI Taxonomy" id="2913614"/>
    <lineage>
        <taxon>Bacteria</taxon>
        <taxon>Pseudomonadati</taxon>
        <taxon>Bacteroidota</taxon>
        <taxon>Bacteroidia</taxon>
        <taxon>Bacteroidales</taxon>
        <taxon>Prevotellaceae</taxon>
        <taxon>Prevotella</taxon>
    </lineage>
</organism>
<dbReference type="Pfam" id="PF08126">
    <property type="entry name" value="Propeptide_C25"/>
    <property type="match status" value="1"/>
</dbReference>
<keyword evidence="1" id="KW-0732">Signal</keyword>
<reference evidence="4 7" key="1">
    <citation type="submission" date="2016-10" db="EMBL/GenBank/DDBJ databases">
        <authorList>
            <person name="de Groot N.N."/>
        </authorList>
    </citation>
    <scope>NUCLEOTIDE SEQUENCE [LARGE SCALE GENOMIC DNA]</scope>
    <source>
        <strain evidence="7">BP1-145</strain>
        <strain evidence="4">BP1-148</strain>
    </source>
</reference>
<dbReference type="GO" id="GO:0004197">
    <property type="term" value="F:cysteine-type endopeptidase activity"/>
    <property type="evidence" value="ECO:0007669"/>
    <property type="project" value="InterPro"/>
</dbReference>
<evidence type="ECO:0000313" key="4">
    <source>
        <dbReference type="EMBL" id="SDG57347.1"/>
    </source>
</evidence>
<reference evidence="5 6" key="2">
    <citation type="submission" date="2016-10" db="EMBL/GenBank/DDBJ databases">
        <authorList>
            <person name="Varghese N."/>
            <person name="Submissions S."/>
        </authorList>
    </citation>
    <scope>NUCLEOTIDE SEQUENCE</scope>
    <source>
        <strain evidence="5">BP1-145</strain>
        <strain evidence="6">BP1-148</strain>
    </source>
</reference>
<dbReference type="EMBL" id="FNCQ01000005">
    <property type="protein sequence ID" value="SDG57347.1"/>
    <property type="molecule type" value="Genomic_DNA"/>
</dbReference>
<dbReference type="InterPro" id="IPR029030">
    <property type="entry name" value="Caspase-like_dom_sf"/>
</dbReference>
<dbReference type="Gene3D" id="3.40.50.1460">
    <property type="match status" value="1"/>
</dbReference>
<gene>
    <name evidence="5" type="ORF">SAMN04487900_10253</name>
    <name evidence="4" type="ORF">SAMN04487901_105181</name>
</gene>
<protein>
    <submittedName>
        <fullName evidence="5">Propeptide_C25</fullName>
    </submittedName>
</protein>
<dbReference type="Pfam" id="PF01364">
    <property type="entry name" value="Peptidase_C25"/>
    <property type="match status" value="1"/>
</dbReference>
<evidence type="ECO:0000313" key="5">
    <source>
        <dbReference type="EMBL" id="SDN69367.1"/>
    </source>
</evidence>
<accession>A0A1G7VCA0</accession>
<dbReference type="SUPFAM" id="SSF52129">
    <property type="entry name" value="Caspase-like"/>
    <property type="match status" value="1"/>
</dbReference>
<dbReference type="STRING" id="645274.SAMN04487901_105181"/>
<accession>A0A1H0DGJ1</accession>
<dbReference type="InterPro" id="IPR029031">
    <property type="entry name" value="Gingipain_N_sf"/>
</dbReference>
<dbReference type="AlphaFoldDB" id="A0A1H0DGJ1"/>
<proteinExistence type="predicted"/>
<dbReference type="GO" id="GO:0006508">
    <property type="term" value="P:proteolysis"/>
    <property type="evidence" value="ECO:0007669"/>
    <property type="project" value="InterPro"/>
</dbReference>
<sequence length="710" mass="80473">MKRLFIFASAIFFHFSSTFSQEWVSLNGKQQREAVNMTVLQSDALGYKVKVTVNGLYDETVQNEKGTFHSLSLGRVERLLTMGSPALPCINQIIAIPPDAAMSVSVEEDEWKDLEIGFVYPAQSQFLAENKVFHINDTVYQHSFIPPIVRVGKESTWRGIRHAGVSVCPFKYYPQENRLSVLCSYTLKVEFSQKQITSLQKIDSRFGLFDNTVYRKGTQNIVSRSSNEENYDYLIIVGLPDSIKNTTQFQEKLKQFRIWKALKGFKTKVITPFQTDIIDIVTQERPNGISYVLLIGDSDYLPLKPTWDHGHNVQIKGDYFYGCVQGTVEADIPIGRFSIASFADFENMVDKTIQYENNAHVDPIAMLIAHKEYPYPNCCEKIDTTHYASPYDFWTAYGNDGNYVTNQYVTDEMYTFHYNIINYRGHGGVNSWSNWNNSGESFTSSEINNIDSRKSSIYFSIACNTGNIASDSICMLETFTRSDHGAVAFIGATNTTDTGANNDYDIILFRKLLNDSVYRLGNLNILSHIQNIQNYVIPYESGYTASDIAFAYLCGGDPTLELWTAYPTRINATVTPAINSITVNTGSNLTGYSLNIVSVNGDLLDSVYCSSSTCTFSIPADKFYFSINKHNYVPYVYYYDRITNEISNVTFTYNAYYRASPFEMNNGIYVDYSGPVVIKPYSRLYIKNGSEGVFINRDFKCEKGAIFEVK</sequence>
<dbReference type="RefSeq" id="WP_091816382.1">
    <property type="nucleotide sequence ID" value="NZ_FNCQ01000005.1"/>
</dbReference>
<dbReference type="InterPro" id="IPR038490">
    <property type="entry name" value="Gingipain_propep_sf"/>
</dbReference>
<dbReference type="Gene3D" id="2.60.40.3800">
    <property type="match status" value="1"/>
</dbReference>
<name>A0A1H0DGJ1_9BACT</name>
<dbReference type="InterPro" id="IPR012600">
    <property type="entry name" value="Propeptide_C25"/>
</dbReference>
<evidence type="ECO:0000256" key="1">
    <source>
        <dbReference type="ARBA" id="ARBA00022729"/>
    </source>
</evidence>
<dbReference type="Gene3D" id="3.40.50.10390">
    <property type="entry name" value="Gingipain r, domain 1"/>
    <property type="match status" value="1"/>
</dbReference>
<evidence type="ECO:0000259" key="2">
    <source>
        <dbReference type="Pfam" id="PF01364"/>
    </source>
</evidence>
<feature type="domain" description="Gingipain" evidence="2">
    <location>
        <begin position="246"/>
        <end position="562"/>
    </location>
</feature>
<dbReference type="OrthoDB" id="5294031at2"/>
<feature type="domain" description="Gingipain propeptide" evidence="3">
    <location>
        <begin position="36"/>
        <end position="200"/>
    </location>
</feature>
<dbReference type="Proteomes" id="UP000199134">
    <property type="component" value="Unassembled WGS sequence"/>
</dbReference>
<dbReference type="InterPro" id="IPR001769">
    <property type="entry name" value="Gingipain"/>
</dbReference>